<name>A0AAW0BAG4_9AGAR</name>
<organism evidence="1 2">
    <name type="scientific">Favolaschia claudopus</name>
    <dbReference type="NCBI Taxonomy" id="2862362"/>
    <lineage>
        <taxon>Eukaryota</taxon>
        <taxon>Fungi</taxon>
        <taxon>Dikarya</taxon>
        <taxon>Basidiomycota</taxon>
        <taxon>Agaricomycotina</taxon>
        <taxon>Agaricomycetes</taxon>
        <taxon>Agaricomycetidae</taxon>
        <taxon>Agaricales</taxon>
        <taxon>Marasmiineae</taxon>
        <taxon>Mycenaceae</taxon>
        <taxon>Favolaschia</taxon>
    </lineage>
</organism>
<protein>
    <submittedName>
        <fullName evidence="1">NAD-P-binding protein</fullName>
    </submittedName>
</protein>
<dbReference type="Gene3D" id="3.40.50.720">
    <property type="entry name" value="NAD(P)-binding Rossmann-like Domain"/>
    <property type="match status" value="1"/>
</dbReference>
<dbReference type="PANTHER" id="PTHR43431:SF7">
    <property type="entry name" value="OXIDOREDUCTASE, SHORT CHAIN DEHYDROGENASE_REDUCTASE FAMILY (AFU_ORTHOLOGUE AFUA_5G14000)"/>
    <property type="match status" value="1"/>
</dbReference>
<proteinExistence type="predicted"/>
<dbReference type="Proteomes" id="UP001362999">
    <property type="component" value="Unassembled WGS sequence"/>
</dbReference>
<dbReference type="PRINTS" id="PR00081">
    <property type="entry name" value="GDHRDH"/>
</dbReference>
<dbReference type="PANTHER" id="PTHR43431">
    <property type="entry name" value="OXIDOREDUCTASE, SHORT CHAIN DEHYDROGENASE/REDUCTASE FAMILY (AFU_ORTHOLOGUE AFUA_5G14000)"/>
    <property type="match status" value="1"/>
</dbReference>
<evidence type="ECO:0000313" key="1">
    <source>
        <dbReference type="EMBL" id="KAK7022999.1"/>
    </source>
</evidence>
<gene>
    <name evidence="1" type="ORF">R3P38DRAFT_2956908</name>
</gene>
<accession>A0AAW0BAG4</accession>
<dbReference type="InterPro" id="IPR002347">
    <property type="entry name" value="SDR_fam"/>
</dbReference>
<sequence length="251" mass="26757">MPALRPLFVVAGIGRAAGTGAAAARRFSKEGYSVALIARGEDSLNALSEDIKKGGGEAAPYCIPSYSPDDIASAFTSISAQFPNSHYALRAALFNVGYAVWKLFLEVTAAEVQESLNTNVAAAFAFSRSAILKFKENNLNAENPKRGTLIFTGATASTRGNKMTSAFSIGKFGARALSQSLAKEFGKDGIHVAHAIIDGQIMTGAALERSGDKPLSGLSPESIAQAYMYLVNQEKSAWTWELDLRPAQEQW</sequence>
<dbReference type="InterPro" id="IPR036291">
    <property type="entry name" value="NAD(P)-bd_dom_sf"/>
</dbReference>
<dbReference type="EMBL" id="JAWWNJ010000036">
    <property type="protein sequence ID" value="KAK7022999.1"/>
    <property type="molecule type" value="Genomic_DNA"/>
</dbReference>
<reference evidence="1 2" key="1">
    <citation type="journal article" date="2024" name="J Genomics">
        <title>Draft genome sequencing and assembly of Favolaschia claudopus CIRM-BRFM 2984 isolated from oak limbs.</title>
        <authorList>
            <person name="Navarro D."/>
            <person name="Drula E."/>
            <person name="Chaduli D."/>
            <person name="Cazenave R."/>
            <person name="Ahrendt S."/>
            <person name="Wang J."/>
            <person name="Lipzen A."/>
            <person name="Daum C."/>
            <person name="Barry K."/>
            <person name="Grigoriev I.V."/>
            <person name="Favel A."/>
            <person name="Rosso M.N."/>
            <person name="Martin F."/>
        </authorList>
    </citation>
    <scope>NUCLEOTIDE SEQUENCE [LARGE SCALE GENOMIC DNA]</scope>
    <source>
        <strain evidence="1 2">CIRM-BRFM 2984</strain>
    </source>
</reference>
<dbReference type="SUPFAM" id="SSF51735">
    <property type="entry name" value="NAD(P)-binding Rossmann-fold domains"/>
    <property type="match status" value="1"/>
</dbReference>
<evidence type="ECO:0000313" key="2">
    <source>
        <dbReference type="Proteomes" id="UP001362999"/>
    </source>
</evidence>
<keyword evidence="2" id="KW-1185">Reference proteome</keyword>
<dbReference type="Pfam" id="PF00106">
    <property type="entry name" value="adh_short"/>
    <property type="match status" value="1"/>
</dbReference>
<comment type="caution">
    <text evidence="1">The sequence shown here is derived from an EMBL/GenBank/DDBJ whole genome shotgun (WGS) entry which is preliminary data.</text>
</comment>
<dbReference type="AlphaFoldDB" id="A0AAW0BAG4"/>